<proteinExistence type="predicted"/>
<sequence length="699" mass="70753">MPSPNRAARAVSTSLLAAALVAVPLCAQAAAAPAAAQPAAAAARTVKTLVVGIDGASFDFLEPAGMPTLAGLRAAGLTASSNLYAQPMAGTISGAGWSSIATGVWPDKHRVVDNSFSDPNSAEYPDYLTRIEAAAPERETLVVGTWTPIPQTVFGPAVDERVAGGDDAGTTAKVVQALSTGDPDDVFVHLDEVDGAGHSVGTNGTAYGEALRRADAQLGEILAAIDGRATRAAEDWLIVVTADHGHTPTGGHGGNSPAERKTFVIAAGPGIEAGSVRHDVKITDIAPTVLAADGIANDPAWDLDGTAIGELEGDDFDTLRPVLKPQQDETRPGAGVLGWTHETPSGWTIDNTKMPAGGVAEWAGWSFATDDFWTGAERGQMRETSVRNRDVFAVADSDEWDDKAHDPGQFDSTLVSPAYPLTGAATATLAYATNYFIDGPQSAEVSVSFDGGEPQSLKNYRIDTNRFERLEFDVPAGARAAQFRFHYTGTNSAFWTVDQVRLEQAPAPAITAPDAPTGVTATARDGRIDVSWTAPESDGGSPITGYTATATPVAAAQGADASTASRSAATAAAPLNCTTGGTSCTIEDAVNGTAYTVRVVAANAAGASADSEPSAEVTPKAATTPPVDPGTGGGTGGTGGSTGSGTGSGSGSAGTDGDASGSLASTGTAWALPLAGLAATGLLGGLGLLAVRRRRLSAS</sequence>
<gene>
    <name evidence="7" type="ORF">MTP13_06125</name>
</gene>
<dbReference type="Pfam" id="PF01663">
    <property type="entry name" value="Phosphodiest"/>
    <property type="match status" value="2"/>
</dbReference>
<feature type="chain" id="PRO_5045700138" evidence="5">
    <location>
        <begin position="30"/>
        <end position="699"/>
    </location>
</feature>
<dbReference type="InterPro" id="IPR003961">
    <property type="entry name" value="FN3_dom"/>
</dbReference>
<keyword evidence="4" id="KW-1133">Transmembrane helix</keyword>
<keyword evidence="2" id="KW-0119">Carbohydrate metabolism</keyword>
<dbReference type="InterPro" id="IPR036116">
    <property type="entry name" value="FN3_sf"/>
</dbReference>
<evidence type="ECO:0000313" key="7">
    <source>
        <dbReference type="EMBL" id="UOE27357.1"/>
    </source>
</evidence>
<evidence type="ECO:0000256" key="5">
    <source>
        <dbReference type="SAM" id="SignalP"/>
    </source>
</evidence>
<feature type="compositionally biased region" description="Gly residues" evidence="3">
    <location>
        <begin position="630"/>
        <end position="654"/>
    </location>
</feature>
<feature type="region of interest" description="Disordered" evidence="3">
    <location>
        <begin position="606"/>
        <end position="663"/>
    </location>
</feature>
<dbReference type="Gene3D" id="3.40.720.10">
    <property type="entry name" value="Alkaline Phosphatase, subunit A"/>
    <property type="match status" value="2"/>
</dbReference>
<dbReference type="CDD" id="cd00063">
    <property type="entry name" value="FN3"/>
    <property type="match status" value="1"/>
</dbReference>
<dbReference type="RefSeq" id="WP_243570191.1">
    <property type="nucleotide sequence ID" value="NZ_BAAARD010000009.1"/>
</dbReference>
<evidence type="ECO:0000259" key="6">
    <source>
        <dbReference type="PROSITE" id="PS50853"/>
    </source>
</evidence>
<dbReference type="InterPro" id="IPR017850">
    <property type="entry name" value="Alkaline_phosphatase_core_sf"/>
</dbReference>
<dbReference type="Proteomes" id="UP000831304">
    <property type="component" value="Chromosome"/>
</dbReference>
<keyword evidence="2" id="KW-0624">Polysaccharide degradation</keyword>
<keyword evidence="1" id="KW-0378">Hydrolase</keyword>
<reference evidence="7 8" key="1">
    <citation type="submission" date="2022-03" db="EMBL/GenBank/DDBJ databases">
        <title>Agromyces sp. isolated from the gut of P. brevitarsis seulensis larvae.</title>
        <authorList>
            <person name="Won M."/>
            <person name="Kwon S.-W."/>
        </authorList>
    </citation>
    <scope>NUCLEOTIDE SEQUENCE [LARGE SCALE GENOMIC DNA]</scope>
    <source>
        <strain evidence="7 8">KACC 16215</strain>
    </source>
</reference>
<keyword evidence="8" id="KW-1185">Reference proteome</keyword>
<feature type="domain" description="Fibronectin type-III" evidence="6">
    <location>
        <begin position="512"/>
        <end position="626"/>
    </location>
</feature>
<name>A0ABY4AVY5_9MICO</name>
<dbReference type="Pfam" id="PF00041">
    <property type="entry name" value="fn3"/>
    <property type="match status" value="1"/>
</dbReference>
<dbReference type="InterPro" id="IPR002591">
    <property type="entry name" value="Phosphodiest/P_Trfase"/>
</dbReference>
<organism evidence="7 8">
    <name type="scientific">Agromyces soli</name>
    <dbReference type="NCBI Taxonomy" id="659012"/>
    <lineage>
        <taxon>Bacteria</taxon>
        <taxon>Bacillati</taxon>
        <taxon>Actinomycetota</taxon>
        <taxon>Actinomycetes</taxon>
        <taxon>Micrococcales</taxon>
        <taxon>Microbacteriaceae</taxon>
        <taxon>Agromyces</taxon>
    </lineage>
</organism>
<dbReference type="Gene3D" id="2.60.120.200">
    <property type="match status" value="1"/>
</dbReference>
<dbReference type="EMBL" id="CP094533">
    <property type="protein sequence ID" value="UOE27357.1"/>
    <property type="molecule type" value="Genomic_DNA"/>
</dbReference>
<dbReference type="PANTHER" id="PTHR10151:SF120">
    <property type="entry name" value="BIS(5'-ADENOSYL)-TRIPHOSPHATASE"/>
    <property type="match status" value="1"/>
</dbReference>
<dbReference type="Gene3D" id="2.60.40.10">
    <property type="entry name" value="Immunoglobulins"/>
    <property type="match status" value="1"/>
</dbReference>
<feature type="signal peptide" evidence="5">
    <location>
        <begin position="1"/>
        <end position="29"/>
    </location>
</feature>
<keyword evidence="1" id="KW-0326">Glycosidase</keyword>
<evidence type="ECO:0000256" key="1">
    <source>
        <dbReference type="ARBA" id="ARBA00023295"/>
    </source>
</evidence>
<protein>
    <submittedName>
        <fullName evidence="7">Alkaline phosphatase family protein</fullName>
    </submittedName>
</protein>
<keyword evidence="4" id="KW-0812">Transmembrane</keyword>
<keyword evidence="4" id="KW-0472">Membrane</keyword>
<evidence type="ECO:0000256" key="2">
    <source>
        <dbReference type="ARBA" id="ARBA00023326"/>
    </source>
</evidence>
<evidence type="ECO:0000256" key="3">
    <source>
        <dbReference type="SAM" id="MobiDB-lite"/>
    </source>
</evidence>
<accession>A0ABY4AVY5</accession>
<evidence type="ECO:0000256" key="4">
    <source>
        <dbReference type="SAM" id="Phobius"/>
    </source>
</evidence>
<dbReference type="InterPro" id="IPR013783">
    <property type="entry name" value="Ig-like_fold"/>
</dbReference>
<dbReference type="PROSITE" id="PS50853">
    <property type="entry name" value="FN3"/>
    <property type="match status" value="1"/>
</dbReference>
<keyword evidence="5" id="KW-0732">Signal</keyword>
<dbReference type="SMART" id="SM00060">
    <property type="entry name" value="FN3"/>
    <property type="match status" value="1"/>
</dbReference>
<evidence type="ECO:0000313" key="8">
    <source>
        <dbReference type="Proteomes" id="UP000831304"/>
    </source>
</evidence>
<dbReference type="SUPFAM" id="SSF49265">
    <property type="entry name" value="Fibronectin type III"/>
    <property type="match status" value="1"/>
</dbReference>
<dbReference type="SUPFAM" id="SSF53649">
    <property type="entry name" value="Alkaline phosphatase-like"/>
    <property type="match status" value="1"/>
</dbReference>
<dbReference type="PANTHER" id="PTHR10151">
    <property type="entry name" value="ECTONUCLEOTIDE PYROPHOSPHATASE/PHOSPHODIESTERASE"/>
    <property type="match status" value="1"/>
</dbReference>
<feature type="transmembrane region" description="Helical" evidence="4">
    <location>
        <begin position="670"/>
        <end position="691"/>
    </location>
</feature>